<reference evidence="2 3" key="1">
    <citation type="submission" date="2020-08" db="EMBL/GenBank/DDBJ databases">
        <title>A Genomic Blueprint of the Chicken Gut Microbiome.</title>
        <authorList>
            <person name="Gilroy R."/>
            <person name="Ravi A."/>
            <person name="Getino M."/>
            <person name="Pursley I."/>
            <person name="Horton D.L."/>
            <person name="Alikhan N.-F."/>
            <person name="Baker D."/>
            <person name="Gharbi K."/>
            <person name="Hall N."/>
            <person name="Watson M."/>
            <person name="Adriaenssens E.M."/>
            <person name="Foster-Nyarko E."/>
            <person name="Jarju S."/>
            <person name="Secka A."/>
            <person name="Antonio M."/>
            <person name="Oren A."/>
            <person name="Chaudhuri R."/>
            <person name="La Ragione R.M."/>
            <person name="Hildebrand F."/>
            <person name="Pallen M.J."/>
        </authorList>
    </citation>
    <scope>NUCLEOTIDE SEQUENCE [LARGE SCALE GENOMIC DNA]</scope>
    <source>
        <strain evidence="2 3">Sa1BUA2</strain>
    </source>
</reference>
<dbReference type="EMBL" id="JACSPV010000063">
    <property type="protein sequence ID" value="MBD8007504.1"/>
    <property type="molecule type" value="Genomic_DNA"/>
</dbReference>
<keyword evidence="3" id="KW-1185">Reference proteome</keyword>
<sequence>MARIDEIDSDVFRLSIFSTESGFQYNAFLVRDEEPLLYHTGPKSLFSQFSQAAASVIDLKQLRWISYSHFESDECGALNEWLTIAPQAEALVGIVGASVNGEFAIRPIRALQDNEVFSTGKKIFRYLRTPHLPHGWDAGMLFEETDRTLFTSDLFHQNGDVEPVAKTSLMARFKEVLQNSQSPFSNYIPYTLHTVELLRRLADLKPKTLAVMHGSSYKGDGKSVLEELIEVFQEMQLCLNQKD</sequence>
<dbReference type="Pfam" id="PF19583">
    <property type="entry name" value="ODP"/>
    <property type="match status" value="1"/>
</dbReference>
<protein>
    <submittedName>
        <fullName evidence="2">MBL fold metallo-hydrolase</fullName>
    </submittedName>
</protein>
<name>A0ABR8VRU8_9BACI</name>
<evidence type="ECO:0000313" key="2">
    <source>
        <dbReference type="EMBL" id="MBD8007504.1"/>
    </source>
</evidence>
<evidence type="ECO:0000313" key="3">
    <source>
        <dbReference type="Proteomes" id="UP000648182"/>
    </source>
</evidence>
<dbReference type="InterPro" id="IPR045761">
    <property type="entry name" value="ODP_dom"/>
</dbReference>
<dbReference type="PANTHER" id="PTHR43717">
    <property type="entry name" value="ANAEROBIC NITRIC OXIDE REDUCTASE FLAVORUBREDOXIN"/>
    <property type="match status" value="1"/>
</dbReference>
<dbReference type="PANTHER" id="PTHR43717:SF1">
    <property type="entry name" value="ANAEROBIC NITRIC OXIDE REDUCTASE FLAVORUBREDOXIN"/>
    <property type="match status" value="1"/>
</dbReference>
<organism evidence="2 3">
    <name type="scientific">Bacillus norwichensis</name>
    <dbReference type="NCBI Taxonomy" id="2762217"/>
    <lineage>
        <taxon>Bacteria</taxon>
        <taxon>Bacillati</taxon>
        <taxon>Bacillota</taxon>
        <taxon>Bacilli</taxon>
        <taxon>Bacillales</taxon>
        <taxon>Bacillaceae</taxon>
        <taxon>Bacillus</taxon>
    </lineage>
</organism>
<dbReference type="SUPFAM" id="SSF56281">
    <property type="entry name" value="Metallo-hydrolase/oxidoreductase"/>
    <property type="match status" value="1"/>
</dbReference>
<dbReference type="RefSeq" id="WP_191816187.1">
    <property type="nucleotide sequence ID" value="NZ_JACSPV010000063.1"/>
</dbReference>
<comment type="caution">
    <text evidence="2">The sequence shown here is derived from an EMBL/GenBank/DDBJ whole genome shotgun (WGS) entry which is preliminary data.</text>
</comment>
<accession>A0ABR8VRU8</accession>
<evidence type="ECO:0000259" key="1">
    <source>
        <dbReference type="Pfam" id="PF19583"/>
    </source>
</evidence>
<gene>
    <name evidence="2" type="ORF">H9631_20895</name>
</gene>
<dbReference type="Gene3D" id="3.60.15.10">
    <property type="entry name" value="Ribonuclease Z/Hydroxyacylglutathione hydrolase-like"/>
    <property type="match status" value="1"/>
</dbReference>
<dbReference type="Proteomes" id="UP000648182">
    <property type="component" value="Unassembled WGS sequence"/>
</dbReference>
<proteinExistence type="predicted"/>
<feature type="domain" description="ODP" evidence="1">
    <location>
        <begin position="23"/>
        <end position="214"/>
    </location>
</feature>
<dbReference type="InterPro" id="IPR036866">
    <property type="entry name" value="RibonucZ/Hydroxyglut_hydro"/>
</dbReference>